<protein>
    <recommendedName>
        <fullName evidence="2">Barstar (barnase inhibitor) domain-containing protein</fullName>
    </recommendedName>
</protein>
<gene>
    <name evidence="3" type="ORF">RUMHYD_01813</name>
</gene>
<keyword evidence="4" id="KW-1185">Reference proteome</keyword>
<comment type="similarity">
    <text evidence="1">Belongs to the barstar family.</text>
</comment>
<name>C0CLU0_BLAHS</name>
<dbReference type="AlphaFoldDB" id="C0CLU0"/>
<dbReference type="PATRIC" id="fig|476272.21.peg.2190"/>
<dbReference type="InterPro" id="IPR000468">
    <property type="entry name" value="Barstar"/>
</dbReference>
<dbReference type="SUPFAM" id="SSF52038">
    <property type="entry name" value="Barstar-related"/>
    <property type="match status" value="1"/>
</dbReference>
<dbReference type="GeneID" id="86822166"/>
<organism evidence="3 4">
    <name type="scientific">Blautia hydrogenotrophica (strain DSM 10507 / JCM 14656 / S5a33)</name>
    <name type="common">Ruminococcus hydrogenotrophicus</name>
    <dbReference type="NCBI Taxonomy" id="476272"/>
    <lineage>
        <taxon>Bacteria</taxon>
        <taxon>Bacillati</taxon>
        <taxon>Bacillota</taxon>
        <taxon>Clostridia</taxon>
        <taxon>Lachnospirales</taxon>
        <taxon>Lachnospiraceae</taxon>
        <taxon>Blautia</taxon>
    </lineage>
</organism>
<dbReference type="HOGENOM" id="CLU_121832_2_1_9"/>
<dbReference type="eggNOG" id="COG2732">
    <property type="taxonomic scope" value="Bacteria"/>
</dbReference>
<dbReference type="EMBL" id="ACBZ01000094">
    <property type="protein sequence ID" value="EEG49265.1"/>
    <property type="molecule type" value="Genomic_DNA"/>
</dbReference>
<dbReference type="InterPro" id="IPR035905">
    <property type="entry name" value="Barstar-like_sf"/>
</dbReference>
<comment type="caution">
    <text evidence="3">The sequence shown here is derived from an EMBL/GenBank/DDBJ whole genome shotgun (WGS) entry which is preliminary data.</text>
</comment>
<evidence type="ECO:0000313" key="3">
    <source>
        <dbReference type="EMBL" id="EEG49265.1"/>
    </source>
</evidence>
<dbReference type="Gene3D" id="3.30.370.10">
    <property type="entry name" value="Barstar-like"/>
    <property type="match status" value="1"/>
</dbReference>
<dbReference type="RefSeq" id="WP_005948661.1">
    <property type="nucleotide sequence ID" value="NZ_CP136423.1"/>
</dbReference>
<evidence type="ECO:0000313" key="4">
    <source>
        <dbReference type="Proteomes" id="UP000003100"/>
    </source>
</evidence>
<dbReference type="Proteomes" id="UP000003100">
    <property type="component" value="Unassembled WGS sequence"/>
</dbReference>
<dbReference type="Pfam" id="PF01337">
    <property type="entry name" value="Barstar"/>
    <property type="match status" value="1"/>
</dbReference>
<reference evidence="3 4" key="2">
    <citation type="submission" date="2009-02" db="EMBL/GenBank/DDBJ databases">
        <title>Draft genome sequence of Blautia hydrogenotrophica DSM 10507 (Ruminococcus hydrogenotrophicus DSM 10507).</title>
        <authorList>
            <person name="Sudarsanam P."/>
            <person name="Ley R."/>
            <person name="Guruge J."/>
            <person name="Turnbaugh P.J."/>
            <person name="Mahowald M."/>
            <person name="Liep D."/>
            <person name="Gordon J."/>
        </authorList>
    </citation>
    <scope>NUCLEOTIDE SEQUENCE [LARGE SCALE GENOMIC DNA]</scope>
    <source>
        <strain evidence="4">DSM 10507 / JCM 14656 / S5a33</strain>
    </source>
</reference>
<reference evidence="3 4" key="1">
    <citation type="submission" date="2009-01" db="EMBL/GenBank/DDBJ databases">
        <authorList>
            <person name="Fulton L."/>
            <person name="Clifton S."/>
            <person name="Fulton B."/>
            <person name="Xu J."/>
            <person name="Minx P."/>
            <person name="Pepin K.H."/>
            <person name="Johnson M."/>
            <person name="Bhonagiri V."/>
            <person name="Nash W.E."/>
            <person name="Mardis E.R."/>
            <person name="Wilson R.K."/>
        </authorList>
    </citation>
    <scope>NUCLEOTIDE SEQUENCE [LARGE SCALE GENOMIC DNA]</scope>
    <source>
        <strain evidence="4">DSM 10507 / JCM 14656 / S5a33</strain>
    </source>
</reference>
<evidence type="ECO:0000256" key="1">
    <source>
        <dbReference type="ARBA" id="ARBA00006845"/>
    </source>
</evidence>
<evidence type="ECO:0000259" key="2">
    <source>
        <dbReference type="Pfam" id="PF01337"/>
    </source>
</evidence>
<accession>C0CLU0</accession>
<proteinExistence type="inferred from homology"/>
<feature type="domain" description="Barstar (barnase inhibitor)" evidence="2">
    <location>
        <begin position="3"/>
        <end position="82"/>
    </location>
</feature>
<sequence>MMRELWVRGKEFDSLVEVHDFLKSQLDFPEHYGKNLSALYDCLTDIGEDTRIVIDWEQVEEDELLDGLERIAEVMQDAQEENEYLEIAIAQEDL</sequence>